<dbReference type="Pfam" id="PF04547">
    <property type="entry name" value="Anoctamin"/>
    <property type="match status" value="1"/>
</dbReference>
<evidence type="ECO:0000256" key="4">
    <source>
        <dbReference type="ARBA" id="ARBA00022692"/>
    </source>
</evidence>
<proteinExistence type="inferred from homology"/>
<feature type="compositionally biased region" description="Polar residues" evidence="9">
    <location>
        <begin position="1018"/>
        <end position="1027"/>
    </location>
</feature>
<feature type="region of interest" description="Disordered" evidence="9">
    <location>
        <begin position="820"/>
        <end position="850"/>
    </location>
</feature>
<evidence type="ECO:0000256" key="6">
    <source>
        <dbReference type="ARBA" id="ARBA00023136"/>
    </source>
</evidence>
<keyword evidence="5 8" id="KW-1133">Transmembrane helix</keyword>
<dbReference type="GO" id="GO:0005229">
    <property type="term" value="F:intracellularly calcium-gated chloride channel activity"/>
    <property type="evidence" value="ECO:0007669"/>
    <property type="project" value="TreeGrafter"/>
</dbReference>
<keyword evidence="3" id="KW-1003">Cell membrane</keyword>
<dbReference type="PANTHER" id="PTHR12308:SF20">
    <property type="entry name" value="ANOCTAMIN-2"/>
    <property type="match status" value="1"/>
</dbReference>
<evidence type="ECO:0000256" key="3">
    <source>
        <dbReference type="ARBA" id="ARBA00022475"/>
    </source>
</evidence>
<keyword evidence="6 8" id="KW-0472">Membrane</keyword>
<dbReference type="AlphaFoldDB" id="A0A8B9K0R1"/>
<feature type="compositionally biased region" description="Polar residues" evidence="9">
    <location>
        <begin position="958"/>
        <end position="977"/>
    </location>
</feature>
<name>A0A8B9K0R1_ASTMX</name>
<dbReference type="PANTHER" id="PTHR12308">
    <property type="entry name" value="ANOCTAMIN"/>
    <property type="match status" value="1"/>
</dbReference>
<protein>
    <recommendedName>
        <fullName evidence="8">Anoctamin</fullName>
    </recommendedName>
</protein>
<feature type="compositionally biased region" description="Polar residues" evidence="9">
    <location>
        <begin position="1132"/>
        <end position="1143"/>
    </location>
</feature>
<feature type="transmembrane region" description="Helical" evidence="8">
    <location>
        <begin position="236"/>
        <end position="263"/>
    </location>
</feature>
<organism evidence="12 13">
    <name type="scientific">Astyanax mexicanus</name>
    <name type="common">Blind cave fish</name>
    <name type="synonym">Astyanax fasciatus mexicanus</name>
    <dbReference type="NCBI Taxonomy" id="7994"/>
    <lineage>
        <taxon>Eukaryota</taxon>
        <taxon>Metazoa</taxon>
        <taxon>Chordata</taxon>
        <taxon>Craniata</taxon>
        <taxon>Vertebrata</taxon>
        <taxon>Euteleostomi</taxon>
        <taxon>Actinopterygii</taxon>
        <taxon>Neopterygii</taxon>
        <taxon>Teleostei</taxon>
        <taxon>Ostariophysi</taxon>
        <taxon>Characiformes</taxon>
        <taxon>Characoidei</taxon>
        <taxon>Acestrorhamphidae</taxon>
        <taxon>Acestrorhamphinae</taxon>
        <taxon>Astyanax</taxon>
    </lineage>
</organism>
<evidence type="ECO:0000256" key="2">
    <source>
        <dbReference type="ARBA" id="ARBA00009671"/>
    </source>
</evidence>
<feature type="transmembrane region" description="Helical" evidence="8">
    <location>
        <begin position="401"/>
        <end position="426"/>
    </location>
</feature>
<evidence type="ECO:0000256" key="1">
    <source>
        <dbReference type="ARBA" id="ARBA00004651"/>
    </source>
</evidence>
<evidence type="ECO:0000259" key="11">
    <source>
        <dbReference type="Pfam" id="PF16178"/>
    </source>
</evidence>
<feature type="region of interest" description="Disordered" evidence="9">
    <location>
        <begin position="45"/>
        <end position="64"/>
    </location>
</feature>
<evidence type="ECO:0000256" key="7">
    <source>
        <dbReference type="ARBA" id="ARBA00023180"/>
    </source>
</evidence>
<evidence type="ECO:0000313" key="13">
    <source>
        <dbReference type="Proteomes" id="UP000694621"/>
    </source>
</evidence>
<dbReference type="InterPro" id="IPR007632">
    <property type="entry name" value="Anoctamin"/>
</dbReference>
<reference evidence="12" key="1">
    <citation type="submission" date="2025-08" db="UniProtKB">
        <authorList>
            <consortium name="Ensembl"/>
        </authorList>
    </citation>
    <scope>IDENTIFICATION</scope>
</reference>
<dbReference type="InterPro" id="IPR049452">
    <property type="entry name" value="Anoctamin_TM"/>
</dbReference>
<feature type="transmembrane region" description="Helical" evidence="8">
    <location>
        <begin position="770"/>
        <end position="791"/>
    </location>
</feature>
<sequence>VNTLIAQLNDEPAPCPREGLCFADGRRRVDYVLVYHCKKRHSQSHHSIVSNGNLPSHSPTLSRRSTQPELAEVELEAGLPSGPGEVEKALIREEFERGLQEEGLEIERDKGVLRFTRLHVPWSVLSREAELLKIKVPTKRTYELKEKTGLAGAISSFWEKLNQPFQPGVPELVNPRTRGCCRMSDPELLSWDIHSLVSYLCVSQLLHEEWANYGVCFKYQPADLIRKYFGEQIGLYFTWLGVYTQLLIPASAMGIAVFIYGWLTVDTNVPSQEMCDKRLNFTMCPLCDSVCDYWQLSSMCSTARASYLFDNHATVAFAIFMSLWAAVFLEHWKRRQRCLQHRWDLTGIDEEEDELRPAYEDFLLQKREKKNKKTKKKEEFASESLTWKDRLPGYCINVSSILLMVGVTFSAVFGVILYRIIVFAVMSMNPDHEAKANVRVTVTTTAVIINLLVVLVLDEIYGAVAVWITELEIPRTEAAFEEHLILKAFLLKSMNAFAPVFYVAFFKGRFAGRPGDYVYVFQDFRMEECAPAGCLIEVCIQLGMIMLGKQLIQNNVFEIAIPKLKKMYRTYKEEKEGGEKKKDKDPNRPRHRWDLDYELEPYEGLSPEYMEMIIQYGFVTLFVASFPLAPLFALLNNVIEIRLDAAKFVTEIRRPDAVREKEIGIWHNILSGISKFAVITNAFVISFTSEFIPRMVYQYLYSETGTMHGFTDHTLAYFNTSNFKPGTAPNSTRFDRELRICRYKDYRDPPWSPESYQLSKQYWSVLAARLAFVIFFQNLAMFLSMLVAWLIPNVPRSLKERMKHDKALLMDLLLSEEAEKQRRQSQRPANINITINSPDEDEGNEEPVVPECSRMLQSQSFEDLDELQDADGETKLELVEEEPVATTSQTEAGTPAETPDSPTSKPHFTLDPLSQANTEAAPCSQEFDLAGPPPRDPSSRPRSRCRTLPPRYRGNEPGDSSSKASHSTSYGQLSQKVPPSPSELLRSVPRVPSQPSQPSKKDLSGSQSSVLSRPPSSTELSGSQSTALPRPPSKQEITSSQVAVARSPSKPEFTSSQPTVLPRPPSKQEITSSQAAMVRSPSKPEFSGSQSTALPRPPSRPDLSGSHQSTALPRPPSKPELMGSAVKARPLQDSSTKAKSRCQTLPPRQRGPDAAESSPRASHSTSFTHLSQKVPPLPSELTRNSPV</sequence>
<accession>A0A8B9K0R1</accession>
<evidence type="ECO:0000313" key="12">
    <source>
        <dbReference type="Ensembl" id="ENSAMXP00005029529.1"/>
    </source>
</evidence>
<comment type="similarity">
    <text evidence="2 8">Belongs to the anoctamin family.</text>
</comment>
<feature type="compositionally biased region" description="Polar residues" evidence="9">
    <location>
        <begin position="900"/>
        <end position="918"/>
    </location>
</feature>
<feature type="transmembrane region" description="Helical" evidence="8">
    <location>
        <begin position="446"/>
        <end position="468"/>
    </location>
</feature>
<dbReference type="Ensembl" id="ENSAMXT00005032374.1">
    <property type="protein sequence ID" value="ENSAMXP00005029529.1"/>
    <property type="gene ID" value="ENSAMXG00005013684.1"/>
</dbReference>
<feature type="compositionally biased region" description="Polar residues" evidence="9">
    <location>
        <begin position="1159"/>
        <end position="1171"/>
    </location>
</feature>
<feature type="compositionally biased region" description="Polar residues" evidence="9">
    <location>
        <begin position="826"/>
        <end position="837"/>
    </location>
</feature>
<dbReference type="Pfam" id="PF16178">
    <property type="entry name" value="Anoct_dimer"/>
    <property type="match status" value="1"/>
</dbReference>
<feature type="transmembrane region" description="Helical" evidence="8">
    <location>
        <begin position="613"/>
        <end position="635"/>
    </location>
</feature>
<evidence type="ECO:0000256" key="8">
    <source>
        <dbReference type="RuleBase" id="RU280814"/>
    </source>
</evidence>
<comment type="subcellular location">
    <subcellularLocation>
        <location evidence="1">Cell membrane</location>
        <topology evidence="1">Multi-pass membrane protein</topology>
    </subcellularLocation>
    <subcellularLocation>
        <location evidence="8">Membrane</location>
        <topology evidence="8">Multi-pass membrane protein</topology>
    </subcellularLocation>
</comment>
<evidence type="ECO:0000256" key="9">
    <source>
        <dbReference type="SAM" id="MobiDB-lite"/>
    </source>
</evidence>
<dbReference type="GO" id="GO:0046983">
    <property type="term" value="F:protein dimerization activity"/>
    <property type="evidence" value="ECO:0007669"/>
    <property type="project" value="InterPro"/>
</dbReference>
<dbReference type="InterPro" id="IPR032394">
    <property type="entry name" value="Anoct_dimer"/>
</dbReference>
<keyword evidence="4 8" id="KW-0812">Transmembrane</keyword>
<feature type="transmembrane region" description="Helical" evidence="8">
    <location>
        <begin position="313"/>
        <end position="332"/>
    </location>
</feature>
<dbReference type="Proteomes" id="UP000694621">
    <property type="component" value="Unplaced"/>
</dbReference>
<evidence type="ECO:0000256" key="5">
    <source>
        <dbReference type="ARBA" id="ARBA00022989"/>
    </source>
</evidence>
<feature type="domain" description="Anoctamin dimerisation" evidence="11">
    <location>
        <begin position="21"/>
        <end position="173"/>
    </location>
</feature>
<dbReference type="GO" id="GO:0005886">
    <property type="term" value="C:plasma membrane"/>
    <property type="evidence" value="ECO:0007669"/>
    <property type="project" value="UniProtKB-SubCell"/>
</dbReference>
<feature type="region of interest" description="Disordered" evidence="9">
    <location>
        <begin position="877"/>
        <end position="1187"/>
    </location>
</feature>
<keyword evidence="7" id="KW-0325">Glycoprotein</keyword>
<comment type="caution">
    <text evidence="8">Lacks conserved residue(s) required for the propagation of feature annotation.</text>
</comment>
<feature type="domain" description="Anoctamin transmembrane" evidence="10">
    <location>
        <begin position="225"/>
        <end position="804"/>
    </location>
</feature>
<feature type="compositionally biased region" description="Low complexity" evidence="9">
    <location>
        <begin position="986"/>
        <end position="1017"/>
    </location>
</feature>
<feature type="transmembrane region" description="Helical" evidence="8">
    <location>
        <begin position="489"/>
        <end position="506"/>
    </location>
</feature>
<evidence type="ECO:0000259" key="10">
    <source>
        <dbReference type="Pfam" id="PF04547"/>
    </source>
</evidence>